<dbReference type="GO" id="GO:0016757">
    <property type="term" value="F:glycosyltransferase activity"/>
    <property type="evidence" value="ECO:0007669"/>
    <property type="project" value="InterPro"/>
</dbReference>
<dbReference type="InterPro" id="IPR001296">
    <property type="entry name" value="Glyco_trans_1"/>
</dbReference>
<dbReference type="RefSeq" id="WP_073296958.1">
    <property type="nucleotide sequence ID" value="NZ_FQUF01000011.1"/>
</dbReference>
<protein>
    <submittedName>
        <fullName evidence="3">1,2-diacylglycerol-3-alpha-glucose alpha-1,2-glucosyltransferase</fullName>
    </submittedName>
</protein>
<dbReference type="InterPro" id="IPR050194">
    <property type="entry name" value="Glycosyltransferase_grp1"/>
</dbReference>
<dbReference type="Pfam" id="PF00534">
    <property type="entry name" value="Glycos_transf_1"/>
    <property type="match status" value="1"/>
</dbReference>
<evidence type="ECO:0000313" key="4">
    <source>
        <dbReference type="Proteomes" id="UP000184128"/>
    </source>
</evidence>
<name>A0A1M4VBR4_9LACT</name>
<dbReference type="OrthoDB" id="9802525at2"/>
<accession>A0A1M4VBR4</accession>
<dbReference type="SUPFAM" id="SSF53756">
    <property type="entry name" value="UDP-Glycosyltransferase/glycogen phosphorylase"/>
    <property type="match status" value="1"/>
</dbReference>
<sequence>MRVYLCSDYLNQIKQSGVGRAIEHQQMALDEAQIPYTLTGDEPYELLHINTVFLKSFLRAKKAKSEGKKVVYHAHSTKEDFKNSFIFANALSSLFGWWIKKCYNTADLVLTPSEYSKTLLIKEGVKRPIEVLSNGIDLNYWKSNAEEDRAFRKEYHIKPEEKLILSVGLPIKRKGILDFVELAKRFPTIQFIWFGYMDPRFLPKEISAALQTDLPNLQFPGYIDREALRVAYQACDLYVFLTHEETEGIVLLEALASKTDTLIRDIPVFNPDYVDGVNIYKGTDIEAFQSIIEALFEEKIPSLVDEGYQEVSKKSIPSIGSKLKTFYAKVLHQDSQEVFTNKE</sequence>
<feature type="domain" description="Glycosyl transferase family 1" evidence="1">
    <location>
        <begin position="150"/>
        <end position="299"/>
    </location>
</feature>
<reference evidence="3 4" key="1">
    <citation type="submission" date="2016-11" db="EMBL/GenBank/DDBJ databases">
        <authorList>
            <person name="Jaros S."/>
            <person name="Januszkiewicz K."/>
            <person name="Wedrychowicz H."/>
        </authorList>
    </citation>
    <scope>NUCLEOTIDE SEQUENCE [LARGE SCALE GENOMIC DNA]</scope>
    <source>
        <strain evidence="3 4">DSM 15692</strain>
    </source>
</reference>
<dbReference type="Pfam" id="PF13439">
    <property type="entry name" value="Glyco_transf_4"/>
    <property type="match status" value="1"/>
</dbReference>
<evidence type="ECO:0000259" key="1">
    <source>
        <dbReference type="Pfam" id="PF00534"/>
    </source>
</evidence>
<proteinExistence type="predicted"/>
<dbReference type="AlphaFoldDB" id="A0A1M4VBR4"/>
<dbReference type="EMBL" id="FQUF01000011">
    <property type="protein sequence ID" value="SHE66367.1"/>
    <property type="molecule type" value="Genomic_DNA"/>
</dbReference>
<dbReference type="Proteomes" id="UP000184128">
    <property type="component" value="Unassembled WGS sequence"/>
</dbReference>
<evidence type="ECO:0000259" key="2">
    <source>
        <dbReference type="Pfam" id="PF13439"/>
    </source>
</evidence>
<dbReference type="CDD" id="cd03801">
    <property type="entry name" value="GT4_PimA-like"/>
    <property type="match status" value="1"/>
</dbReference>
<dbReference type="STRING" id="1121025.SAMN02745249_00870"/>
<feature type="domain" description="Glycosyltransferase subfamily 4-like N-terminal" evidence="2">
    <location>
        <begin position="42"/>
        <end position="139"/>
    </location>
</feature>
<dbReference type="PANTHER" id="PTHR45947">
    <property type="entry name" value="SULFOQUINOVOSYL TRANSFERASE SQD2"/>
    <property type="match status" value="1"/>
</dbReference>
<evidence type="ECO:0000313" key="3">
    <source>
        <dbReference type="EMBL" id="SHE66367.1"/>
    </source>
</evidence>
<gene>
    <name evidence="3" type="ORF">SAMN02745249_00870</name>
</gene>
<organism evidence="3 4">
    <name type="scientific">Atopostipes suicloacalis DSM 15692</name>
    <dbReference type="NCBI Taxonomy" id="1121025"/>
    <lineage>
        <taxon>Bacteria</taxon>
        <taxon>Bacillati</taxon>
        <taxon>Bacillota</taxon>
        <taxon>Bacilli</taxon>
        <taxon>Lactobacillales</taxon>
        <taxon>Carnobacteriaceae</taxon>
        <taxon>Atopostipes</taxon>
    </lineage>
</organism>
<dbReference type="InterPro" id="IPR028098">
    <property type="entry name" value="Glyco_trans_4-like_N"/>
</dbReference>
<keyword evidence="4" id="KW-1185">Reference proteome</keyword>
<dbReference type="PANTHER" id="PTHR45947:SF3">
    <property type="entry name" value="SULFOQUINOVOSYL TRANSFERASE SQD2"/>
    <property type="match status" value="1"/>
</dbReference>
<keyword evidence="3" id="KW-0808">Transferase</keyword>
<dbReference type="Gene3D" id="3.40.50.2000">
    <property type="entry name" value="Glycogen Phosphorylase B"/>
    <property type="match status" value="2"/>
</dbReference>